<comment type="caution">
    <text evidence="2">The sequence shown here is derived from an EMBL/GenBank/DDBJ whole genome shotgun (WGS) entry which is preliminary data.</text>
</comment>
<name>A0ABT7D9A9_9ACTN</name>
<keyword evidence="1" id="KW-0732">Signal</keyword>
<evidence type="ECO:0000313" key="2">
    <source>
        <dbReference type="EMBL" id="MDJ1641091.1"/>
    </source>
</evidence>
<gene>
    <name evidence="2" type="ORF">P5W92_11840</name>
</gene>
<reference evidence="2 3" key="1">
    <citation type="submission" date="2023-04" db="EMBL/GenBank/DDBJ databases">
        <title>A novel species of the genus Streptomyces: Streptomyces pakalii sp. nov. isolated from a Mexican soil jungle.</title>
        <authorList>
            <person name="Chavez-Hernandez M.A."/>
            <person name="Ortiz-Alvarez J."/>
            <person name="Villa-Tanaca L."/>
            <person name="Hernandez-Rodriguez C."/>
        </authorList>
    </citation>
    <scope>NUCLEOTIDE SEQUENCE [LARGE SCALE GENOMIC DNA]</scope>
    <source>
        <strain evidence="2 3">ENCB-J15</strain>
    </source>
</reference>
<sequence length="168" mass="17359">MAFRRRSLWASGIIGAAALIFAVPLSSAAGPAPAANDELPPSAVEDFAYPGADRILETRGIELKRGDGRIVLTDCDLNAPQIRVMTVADPAAGREGTYCFRATAATGFLTLSLPRVFALEAADRPISAELTAGGETTTVDLPEGGFESVGEGTPGGARSVLVELRVTG</sequence>
<accession>A0ABT7D9A9</accession>
<dbReference type="Proteomes" id="UP001237194">
    <property type="component" value="Unassembled WGS sequence"/>
</dbReference>
<proteinExistence type="predicted"/>
<organism evidence="2 3">
    <name type="scientific">Streptomyces pakalii</name>
    <dbReference type="NCBI Taxonomy" id="3036494"/>
    <lineage>
        <taxon>Bacteria</taxon>
        <taxon>Bacillati</taxon>
        <taxon>Actinomycetota</taxon>
        <taxon>Actinomycetes</taxon>
        <taxon>Kitasatosporales</taxon>
        <taxon>Streptomycetaceae</taxon>
        <taxon>Streptomyces</taxon>
    </lineage>
</organism>
<feature type="signal peptide" evidence="1">
    <location>
        <begin position="1"/>
        <end position="28"/>
    </location>
</feature>
<evidence type="ECO:0000313" key="3">
    <source>
        <dbReference type="Proteomes" id="UP001237194"/>
    </source>
</evidence>
<feature type="chain" id="PRO_5046115801" description="Secreted protein" evidence="1">
    <location>
        <begin position="29"/>
        <end position="168"/>
    </location>
</feature>
<evidence type="ECO:0000256" key="1">
    <source>
        <dbReference type="SAM" id="SignalP"/>
    </source>
</evidence>
<evidence type="ECO:0008006" key="4">
    <source>
        <dbReference type="Google" id="ProtNLM"/>
    </source>
</evidence>
<protein>
    <recommendedName>
        <fullName evidence="4">Secreted protein</fullName>
    </recommendedName>
</protein>
<dbReference type="RefSeq" id="WP_283893941.1">
    <property type="nucleotide sequence ID" value="NZ_JARWAF010000004.1"/>
</dbReference>
<dbReference type="EMBL" id="JARWAF010000004">
    <property type="protein sequence ID" value="MDJ1641091.1"/>
    <property type="molecule type" value="Genomic_DNA"/>
</dbReference>
<keyword evidence="3" id="KW-1185">Reference proteome</keyword>